<keyword evidence="8" id="KW-0966">Cell projection</keyword>
<evidence type="ECO:0000256" key="6">
    <source>
        <dbReference type="RuleBase" id="RU362062"/>
    </source>
</evidence>
<dbReference type="NCBIfam" id="TIGR01395">
    <property type="entry name" value="FlgC"/>
    <property type="match status" value="1"/>
</dbReference>
<evidence type="ECO:0000256" key="1">
    <source>
        <dbReference type="ARBA" id="ARBA00004117"/>
    </source>
</evidence>
<dbReference type="STRING" id="1759059.ATE48_03010"/>
<dbReference type="OrthoDB" id="9813951at2"/>
<comment type="similarity">
    <text evidence="2">Belongs to the flagella basal body rod proteins family.</text>
</comment>
<dbReference type="EMBL" id="CP013244">
    <property type="protein sequence ID" value="ANP44965.1"/>
    <property type="molecule type" value="Genomic_DNA"/>
</dbReference>
<dbReference type="InParanoid" id="A0A1B1AEJ0"/>
<dbReference type="GO" id="GO:0030694">
    <property type="term" value="C:bacterial-type flagellum basal body, rod"/>
    <property type="evidence" value="ECO:0007669"/>
    <property type="project" value="UniProtKB-UniRule"/>
</dbReference>
<evidence type="ECO:0000256" key="2">
    <source>
        <dbReference type="ARBA" id="ARBA00009677"/>
    </source>
</evidence>
<dbReference type="Pfam" id="PF06429">
    <property type="entry name" value="Flg_bbr_C"/>
    <property type="match status" value="1"/>
</dbReference>
<dbReference type="FunCoup" id="A0A1B1AEJ0">
    <property type="interactions" value="97"/>
</dbReference>
<evidence type="ECO:0000313" key="8">
    <source>
        <dbReference type="EMBL" id="ANP44965.1"/>
    </source>
</evidence>
<accession>A0A1B1AEJ0</accession>
<evidence type="ECO:0000256" key="5">
    <source>
        <dbReference type="ARBA" id="ARBA00025933"/>
    </source>
</evidence>
<keyword evidence="8" id="KW-0969">Cilium</keyword>
<keyword evidence="9" id="KW-1185">Reference proteome</keyword>
<comment type="subcellular location">
    <subcellularLocation>
        <location evidence="1 6">Bacterial flagellum basal body</location>
    </subcellularLocation>
</comment>
<evidence type="ECO:0000256" key="4">
    <source>
        <dbReference type="ARBA" id="ARBA00023143"/>
    </source>
</evidence>
<keyword evidence="4 6" id="KW-0975">Bacterial flagellum</keyword>
<dbReference type="InterPro" id="IPR006299">
    <property type="entry name" value="FlgC"/>
</dbReference>
<evidence type="ECO:0000259" key="7">
    <source>
        <dbReference type="Pfam" id="PF06429"/>
    </source>
</evidence>
<dbReference type="GO" id="GO:0071978">
    <property type="term" value="P:bacterial-type flagellum-dependent swarming motility"/>
    <property type="evidence" value="ECO:0007669"/>
    <property type="project" value="TreeGrafter"/>
</dbReference>
<dbReference type="PANTHER" id="PTHR30435">
    <property type="entry name" value="FLAGELLAR PROTEIN"/>
    <property type="match status" value="1"/>
</dbReference>
<dbReference type="InterPro" id="IPR010930">
    <property type="entry name" value="Flg_bb/hook_C_dom"/>
</dbReference>
<dbReference type="Proteomes" id="UP000092498">
    <property type="component" value="Chromosome"/>
</dbReference>
<proteinExistence type="inferred from homology"/>
<keyword evidence="8" id="KW-0282">Flagellum</keyword>
<dbReference type="KEGG" id="cbot:ATE48_03010"/>
<gene>
    <name evidence="8" type="ORF">ATE48_03010</name>
</gene>
<protein>
    <recommendedName>
        <fullName evidence="3 6">Flagellar basal-body rod protein FlgC</fullName>
    </recommendedName>
</protein>
<dbReference type="PANTHER" id="PTHR30435:SF2">
    <property type="entry name" value="FLAGELLAR BASAL-BODY ROD PROTEIN FLGC"/>
    <property type="match status" value="1"/>
</dbReference>
<name>A0A1B1AEJ0_9PROT</name>
<dbReference type="AlphaFoldDB" id="A0A1B1AEJ0"/>
<organism evidence="8 9">
    <name type="scientific">Candidatus Viadribacter manganicus</name>
    <dbReference type="NCBI Taxonomy" id="1759059"/>
    <lineage>
        <taxon>Bacteria</taxon>
        <taxon>Pseudomonadati</taxon>
        <taxon>Pseudomonadota</taxon>
        <taxon>Alphaproteobacteria</taxon>
        <taxon>Hyphomonadales</taxon>
        <taxon>Hyphomonadaceae</taxon>
        <taxon>Candidatus Viadribacter</taxon>
    </lineage>
</organism>
<reference evidence="8 9" key="1">
    <citation type="submission" date="2015-11" db="EMBL/GenBank/DDBJ databases">
        <title>Whole-Genome Sequence of Candidatus Oderbacter manganicum from the National Park Lower Oder Valley, Germany.</title>
        <authorList>
            <person name="Braun B."/>
            <person name="Liere K."/>
            <person name="Szewzyk U."/>
        </authorList>
    </citation>
    <scope>NUCLEOTIDE SEQUENCE [LARGE SCALE GENOMIC DNA]</scope>
    <source>
        <strain evidence="8 9">OTSz_A_272</strain>
    </source>
</reference>
<evidence type="ECO:0000313" key="9">
    <source>
        <dbReference type="Proteomes" id="UP000092498"/>
    </source>
</evidence>
<feature type="domain" description="Flagellar basal-body/hook protein C-terminal" evidence="7">
    <location>
        <begin position="89"/>
        <end position="133"/>
    </location>
</feature>
<comment type="subunit">
    <text evidence="5 6">The basal body constitutes a major portion of the flagellar organelle and consists of four rings (L,P,S, and M) mounted on a central rod. The rod consists of about 26 subunits of FlgG in the distal portion, and FlgB, FlgC and FlgF are thought to build up the proximal portion of the rod with about 6 subunits each.</text>
</comment>
<sequence>MTDINAAISAAASGMRAQTVRMRIAAENVANANSSGTNPNEEPFRRRIPLLESTTLTTGARGVEVEGTVYDMTAFREEYNPSHPAADERGYVRLPNVDTLVEMMDMREATRAYEANLNMIESARTMTSRALDLLRR</sequence>
<dbReference type="RefSeq" id="WP_066767668.1">
    <property type="nucleotide sequence ID" value="NZ_CP013244.1"/>
</dbReference>
<evidence type="ECO:0000256" key="3">
    <source>
        <dbReference type="ARBA" id="ARBA00017941"/>
    </source>
</evidence>